<dbReference type="Gene3D" id="3.40.50.300">
    <property type="entry name" value="P-loop containing nucleotide triphosphate hydrolases"/>
    <property type="match status" value="1"/>
</dbReference>
<dbReference type="SUPFAM" id="SSF48452">
    <property type="entry name" value="TPR-like"/>
    <property type="match status" value="1"/>
</dbReference>
<dbReference type="SMART" id="SM00044">
    <property type="entry name" value="CYCc"/>
    <property type="match status" value="1"/>
</dbReference>
<dbReference type="eggNOG" id="COG3899">
    <property type="taxonomic scope" value="Bacteria"/>
</dbReference>
<name>K0VCL5_MYCVA</name>
<dbReference type="SUPFAM" id="SSF55073">
    <property type="entry name" value="Nucleotide cyclase"/>
    <property type="match status" value="1"/>
</dbReference>
<dbReference type="InterPro" id="IPR001054">
    <property type="entry name" value="A/G_cyclase"/>
</dbReference>
<dbReference type="PATRIC" id="fig|1194972.3.peg.187"/>
<dbReference type="Gene3D" id="1.25.40.10">
    <property type="entry name" value="Tetratricopeptide repeat domain"/>
    <property type="match status" value="1"/>
</dbReference>
<dbReference type="eggNOG" id="COG2114">
    <property type="taxonomic scope" value="Bacteria"/>
</dbReference>
<proteinExistence type="predicted"/>
<evidence type="ECO:0000256" key="2">
    <source>
        <dbReference type="ARBA" id="ARBA00022840"/>
    </source>
</evidence>
<dbReference type="GO" id="GO:0035556">
    <property type="term" value="P:intracellular signal transduction"/>
    <property type="evidence" value="ECO:0007669"/>
    <property type="project" value="InterPro"/>
</dbReference>
<dbReference type="RefSeq" id="WP_003928135.1">
    <property type="nucleotide sequence ID" value="NZ_JH814683.1"/>
</dbReference>
<dbReference type="InterPro" id="IPR029787">
    <property type="entry name" value="Nucleotide_cyclase"/>
</dbReference>
<sequence length="1059" mass="114751">MNARGGPPLIDDLLNRAVEAINLGDRRTAGVLADQVLAVDGGNADAEELLLAAPGDHDEIRRLTIMFVDLVDSTALSTRIEPEVYRTVIGRYREAVVRLVEHYEGHIASTKGDGLLALFGHPKAHENDAHRAVSSGLDIVAAIAELSVLVQRRFGFGIDVRVGVHRGLVYLDTVQADIYGLGANFAARVCSVADPGSVAISEAIERVVRDTFDSDIRPPQTVKGVPDPITTFRVTGERDALIGAGAPLVGRERELAHLRACWEQARAHALDTPCVAFRGEGGVGKTRLAQAAVEMAQRDGAVVLGLYGSPFHADVGLRPVRRLLERRCGIQRESDPAERLRALEAEVEQRSLPVRTVVPLLAPVLGIGAESGYEAVESEGAKLSGQIFGAVQQYLRACLQPGPALVLADDVHWFDPDTVEVLTTLLGAGTGTLMVVVTGRSLPPLGERVTVCDVPPLDDDEADELVGKLHPDLAVDARQAVRTRCDGIPLYIEEVVARLKDHPEAGSSQVPDTLYEALFARLHSRPHTLRLVGAAALMGSRFDRGLLSRVLDLDLDAVDAALTGLAQTRVVEPIDEQSWRFRHELLREVAVEVSPPTVRSRLHSRIADAMVADADRTTPEWSLVAQHYESAGRHREAATAYEHASTDARRRGALTEARGHLAKALGNVAMEKPGRERDHREIALRLESGHLASAAQGHSSQDAAAEFERCLELIGPDPTPELFATLNALWIYYTARGDLRRSTQLAETLQAKAAKSARGASGMAATLGILAGFRGDFDGAREMLEKAAASAENAPRSLIYYGPNDPVGGMYSFLAFVRFVQGDLDGAEAALRSMESRSLAVGFPRGAFSLCYGRSIEALVRSETGSPARCADLGTELICLAKQYDFDEWAMVGWSQQSGGRAMAALADGETDRSVLAHHIETMRTVVRTWRAFEVMTFLAMYDAVLARLLIAVGDLDDARECLDVSLKMGQDTWIQFYDAELLRLRAQTFADADTRHEHLCASVELARRQGAGLLELRAAIDDFALLGDTARQTLVDAIARLPAGSRVPEALRARTLLR</sequence>
<dbReference type="GO" id="GO:0004016">
    <property type="term" value="F:adenylate cyclase activity"/>
    <property type="evidence" value="ECO:0007669"/>
    <property type="project" value="UniProtKB-ARBA"/>
</dbReference>
<gene>
    <name evidence="4" type="ORF">MVAC_00910</name>
</gene>
<dbReference type="GO" id="GO:0009190">
    <property type="term" value="P:cyclic nucleotide biosynthetic process"/>
    <property type="evidence" value="ECO:0007669"/>
    <property type="project" value="InterPro"/>
</dbReference>
<dbReference type="Pfam" id="PF13191">
    <property type="entry name" value="AAA_16"/>
    <property type="match status" value="1"/>
</dbReference>
<dbReference type="HOGENOM" id="CLU_004435_3_1_11"/>
<reference evidence="4 5" key="1">
    <citation type="journal article" date="2012" name="J. Bacteriol.">
        <title>Complete Genome Sequence of Mycobacterium vaccae Type Strain ATCC 25954.</title>
        <authorList>
            <person name="Ho Y.S."/>
            <person name="Adroub S.A."/>
            <person name="Abadi M."/>
            <person name="Al Alwan B."/>
            <person name="Alkhateeb R."/>
            <person name="Gao G."/>
            <person name="Ragab A."/>
            <person name="Ali S."/>
            <person name="van Soolingen D."/>
            <person name="Bitter W."/>
            <person name="Pain A."/>
            <person name="Abdallah A.M."/>
        </authorList>
    </citation>
    <scope>NUCLEOTIDE SEQUENCE [LARGE SCALE GENOMIC DNA]</scope>
    <source>
        <strain evidence="4 5">ATCC 25954</strain>
    </source>
</reference>
<dbReference type="Pfam" id="PF00211">
    <property type="entry name" value="Guanylate_cyc"/>
    <property type="match status" value="1"/>
</dbReference>
<accession>K0VCL5</accession>
<feature type="domain" description="Guanylate cyclase" evidence="3">
    <location>
        <begin position="64"/>
        <end position="190"/>
    </location>
</feature>
<keyword evidence="1" id="KW-0547">Nucleotide-binding</keyword>
<protein>
    <submittedName>
        <fullName evidence="4">Adenylyl cyclase class-3/4/guanylyl cyclase</fullName>
    </submittedName>
</protein>
<keyword evidence="5" id="KW-1185">Reference proteome</keyword>
<dbReference type="InterPro" id="IPR011990">
    <property type="entry name" value="TPR-like_helical_dom_sf"/>
</dbReference>
<evidence type="ECO:0000259" key="3">
    <source>
        <dbReference type="PROSITE" id="PS50125"/>
    </source>
</evidence>
<keyword evidence="2" id="KW-0067">ATP-binding</keyword>
<dbReference type="AlphaFoldDB" id="K0VCL5"/>
<dbReference type="PROSITE" id="PS50125">
    <property type="entry name" value="GUANYLATE_CYCLASE_2"/>
    <property type="match status" value="1"/>
</dbReference>
<dbReference type="SUPFAM" id="SSF52540">
    <property type="entry name" value="P-loop containing nucleoside triphosphate hydrolases"/>
    <property type="match status" value="1"/>
</dbReference>
<dbReference type="Proteomes" id="UP000006072">
    <property type="component" value="Unassembled WGS sequence"/>
</dbReference>
<dbReference type="GO" id="GO:0005524">
    <property type="term" value="F:ATP binding"/>
    <property type="evidence" value="ECO:0007669"/>
    <property type="project" value="UniProtKB-KW"/>
</dbReference>
<comment type="caution">
    <text evidence="4">The sequence shown here is derived from an EMBL/GenBank/DDBJ whole genome shotgun (WGS) entry which is preliminary data.</text>
</comment>
<dbReference type="PANTHER" id="PTHR16305">
    <property type="entry name" value="TESTICULAR SOLUBLE ADENYLYL CYCLASE"/>
    <property type="match status" value="1"/>
</dbReference>
<organism evidence="4 5">
    <name type="scientific">Mycolicibacterium vaccae ATCC 25954</name>
    <dbReference type="NCBI Taxonomy" id="1194972"/>
    <lineage>
        <taxon>Bacteria</taxon>
        <taxon>Bacillati</taxon>
        <taxon>Actinomycetota</taxon>
        <taxon>Actinomycetes</taxon>
        <taxon>Mycobacteriales</taxon>
        <taxon>Mycobacteriaceae</taxon>
        <taxon>Mycolicibacterium</taxon>
    </lineage>
</organism>
<dbReference type="CDD" id="cd07302">
    <property type="entry name" value="CHD"/>
    <property type="match status" value="1"/>
</dbReference>
<evidence type="ECO:0000313" key="5">
    <source>
        <dbReference type="Proteomes" id="UP000006072"/>
    </source>
</evidence>
<evidence type="ECO:0000256" key="1">
    <source>
        <dbReference type="ARBA" id="ARBA00022741"/>
    </source>
</evidence>
<dbReference type="InterPro" id="IPR041664">
    <property type="entry name" value="AAA_16"/>
</dbReference>
<dbReference type="EMBL" id="ALQA01000002">
    <property type="protein sequence ID" value="EJZ12598.1"/>
    <property type="molecule type" value="Genomic_DNA"/>
</dbReference>
<dbReference type="InterPro" id="IPR027417">
    <property type="entry name" value="P-loop_NTPase"/>
</dbReference>
<dbReference type="Gene3D" id="3.30.70.1230">
    <property type="entry name" value="Nucleotide cyclase"/>
    <property type="match status" value="1"/>
</dbReference>
<dbReference type="GO" id="GO:0005737">
    <property type="term" value="C:cytoplasm"/>
    <property type="evidence" value="ECO:0007669"/>
    <property type="project" value="TreeGrafter"/>
</dbReference>
<evidence type="ECO:0000313" key="4">
    <source>
        <dbReference type="EMBL" id="EJZ12598.1"/>
    </source>
</evidence>
<dbReference type="PANTHER" id="PTHR16305:SF28">
    <property type="entry name" value="GUANYLATE CYCLASE DOMAIN-CONTAINING PROTEIN"/>
    <property type="match status" value="1"/>
</dbReference>